<dbReference type="GO" id="GO:0009007">
    <property type="term" value="F:site-specific DNA-methyltransferase (adenine-specific) activity"/>
    <property type="evidence" value="ECO:0007669"/>
    <property type="project" value="UniProtKB-EC"/>
</dbReference>
<dbReference type="GO" id="GO:0003676">
    <property type="term" value="F:nucleic acid binding"/>
    <property type="evidence" value="ECO:0007669"/>
    <property type="project" value="InterPro"/>
</dbReference>
<evidence type="ECO:0000259" key="7">
    <source>
        <dbReference type="Pfam" id="PF20473"/>
    </source>
</evidence>
<feature type="domain" description="MmeI-like DNA-methyltransferase" evidence="7">
    <location>
        <begin position="354"/>
        <end position="592"/>
    </location>
</feature>
<dbReference type="STRING" id="1058.SAMN05421783_11919"/>
<accession>A0A1H3ABS8</accession>
<reference evidence="9" key="1">
    <citation type="submission" date="2016-10" db="EMBL/GenBank/DDBJ databases">
        <authorList>
            <person name="Varghese N."/>
            <person name="Submissions S."/>
        </authorList>
    </citation>
    <scope>NUCLEOTIDE SEQUENCE [LARGE SCALE GENOMIC DNA]</scope>
    <source>
        <strain evidence="9">DSM 217</strain>
    </source>
</reference>
<dbReference type="Pfam" id="PF20466">
    <property type="entry name" value="MmeI_TRD"/>
    <property type="match status" value="1"/>
</dbReference>
<name>A0A1H3ABS8_THIRO</name>
<feature type="domain" description="MmeI-like target recognition" evidence="6">
    <location>
        <begin position="715"/>
        <end position="829"/>
    </location>
</feature>
<feature type="domain" description="MmeI-like helicase spacer" evidence="5">
    <location>
        <begin position="184"/>
        <end position="252"/>
    </location>
</feature>
<evidence type="ECO:0000256" key="2">
    <source>
        <dbReference type="ARBA" id="ARBA00022603"/>
    </source>
</evidence>
<proteinExistence type="predicted"/>
<dbReference type="Proteomes" id="UP000198816">
    <property type="component" value="Unassembled WGS sequence"/>
</dbReference>
<dbReference type="PROSITE" id="PS00092">
    <property type="entry name" value="N6_MTASE"/>
    <property type="match status" value="1"/>
</dbReference>
<keyword evidence="3" id="KW-0808">Transferase</keyword>
<dbReference type="OrthoDB" id="5749002at2"/>
<gene>
    <name evidence="8" type="ORF">SAMN05421783_11919</name>
</gene>
<dbReference type="InterPro" id="IPR046816">
    <property type="entry name" value="MmeI_Mtase"/>
</dbReference>
<dbReference type="EMBL" id="FNNZ01000019">
    <property type="protein sequence ID" value="SDX27093.1"/>
    <property type="molecule type" value="Genomic_DNA"/>
</dbReference>
<evidence type="ECO:0000256" key="3">
    <source>
        <dbReference type="ARBA" id="ARBA00022679"/>
    </source>
</evidence>
<dbReference type="AlphaFoldDB" id="A0A1H3ABS8"/>
<keyword evidence="2 8" id="KW-0489">Methyltransferase</keyword>
<dbReference type="Gene3D" id="3.40.50.150">
    <property type="entry name" value="Vaccinia Virus protein VP39"/>
    <property type="match status" value="1"/>
</dbReference>
<evidence type="ECO:0000256" key="4">
    <source>
        <dbReference type="ARBA" id="ARBA00047942"/>
    </source>
</evidence>
<evidence type="ECO:0000313" key="8">
    <source>
        <dbReference type="EMBL" id="SDX27093.1"/>
    </source>
</evidence>
<dbReference type="RefSeq" id="WP_093035287.1">
    <property type="nucleotide sequence ID" value="NZ_FNNZ01000019.1"/>
</dbReference>
<dbReference type="PRINTS" id="PR00507">
    <property type="entry name" value="N12N6MTFRASE"/>
</dbReference>
<dbReference type="EC" id="2.1.1.72" evidence="1"/>
<dbReference type="InterPro" id="IPR029063">
    <property type="entry name" value="SAM-dependent_MTases_sf"/>
</dbReference>
<dbReference type="GO" id="GO:0032259">
    <property type="term" value="P:methylation"/>
    <property type="evidence" value="ECO:0007669"/>
    <property type="project" value="UniProtKB-KW"/>
</dbReference>
<evidence type="ECO:0000256" key="1">
    <source>
        <dbReference type="ARBA" id="ARBA00011900"/>
    </source>
</evidence>
<dbReference type="PANTHER" id="PTHR33841">
    <property type="entry name" value="DNA METHYLTRANSFERASE YEEA-RELATED"/>
    <property type="match status" value="1"/>
</dbReference>
<dbReference type="InterPro" id="IPR002052">
    <property type="entry name" value="DNA_methylase_N6_adenine_CS"/>
</dbReference>
<evidence type="ECO:0000259" key="5">
    <source>
        <dbReference type="Pfam" id="PF20465"/>
    </source>
</evidence>
<sequence>MSPDEFISRWKGVTLTERASSQSHFNDLCQMLGEKAPVEADPSGIWYAFEKGAKKAGGGDGWADVWKRKHFGWEYKGPGRDLDEAFKQLQIYTPSLEYPPLLIVSDIQTIRIHTAFTGLVPVIHELTLEDLRDHAKRRLLKWAFTDPDQLRPRQTRAELTEAAAGKLGDLAQVWRSRGHDPLRVAHFSHQVLFCLFAEDIGLLPDKFFSQLLEAGIDEPDSAQGMLEELFGAMASGGRVNYKRIDWFNGGLFTARDALPLEKTDLQQLLALAGLDWSAIQPSIFGTLFERGLDPDKRAQLGAHYTDEPSIMRIVDPVVLDPLRDEWTGLRDPIAAIMDKAKAAKSTAASTRAKGQAQTLLQTFLERLRRFRVLDPACGSGNFLLLSLLGLKDLEHLVLLEAEGLGLPRGFPMVGPENVLGIELNPYAAELARVTIWIGEIQWMLGHGFSLSKNPILKPLDTIQQRDAIVNADGTEPEWPDADAIVGNPPFLGGSKKRSILGDAYFETLNKLFGGRVPGGADLVTYWFEKARAQIEAGQAKCAGLVATNSIRQPSNRGVLDRIIQTGTIFNAWSDEPWVNEGAAVRVSLVAFGVRELTRQPKLDGQVVGEINRHLQGITQFNGINSANLSLASRLIDNRIAFQGTKKYGDFDIGGSIARAWLLLPNPHGRPNSDVIKPWLNGKDVTGRATDTWIIDFGVNMPEAEAALYEAPFAYLMAQVKPYRDTVRRERTRRRWWIHEEARPGLRSATREYSRVIATPMTAKHRMFVWFDTRVLPDQQLIVIARSDNTTFGILQSRFHELWSLRLGTSLEDRPRYTPTTTFETFPFPEGLTPADTAGPTETLDTGVILPSVSHELRAVALTIAEVALRLNQLRENWLNPPEWVDRVPEVVQGYPDRIIPKPEHAAELKKRTLTNLYNARPAWLDNAHKTLDAAVATAYGWSDYAPDMPDDEILARLLALNLKRSADPDIHRDRTPPEPAVAE</sequence>
<protein>
    <recommendedName>
        <fullName evidence="1">site-specific DNA-methyltransferase (adenine-specific)</fullName>
        <ecNumber evidence="1">2.1.1.72</ecNumber>
    </recommendedName>
</protein>
<dbReference type="SUPFAM" id="SSF53335">
    <property type="entry name" value="S-adenosyl-L-methionine-dependent methyltransferases"/>
    <property type="match status" value="1"/>
</dbReference>
<dbReference type="InterPro" id="IPR046820">
    <property type="entry name" value="MmeI_TRD"/>
</dbReference>
<keyword evidence="9" id="KW-1185">Reference proteome</keyword>
<dbReference type="InterPro" id="IPR046819">
    <property type="entry name" value="MmeI_hel"/>
</dbReference>
<dbReference type="PANTHER" id="PTHR33841:SF1">
    <property type="entry name" value="DNA METHYLTRANSFERASE A"/>
    <property type="match status" value="1"/>
</dbReference>
<evidence type="ECO:0000313" key="9">
    <source>
        <dbReference type="Proteomes" id="UP000198816"/>
    </source>
</evidence>
<evidence type="ECO:0000259" key="6">
    <source>
        <dbReference type="Pfam" id="PF20466"/>
    </source>
</evidence>
<comment type="catalytic activity">
    <reaction evidence="4">
        <text>a 2'-deoxyadenosine in DNA + S-adenosyl-L-methionine = an N(6)-methyl-2'-deoxyadenosine in DNA + S-adenosyl-L-homocysteine + H(+)</text>
        <dbReference type="Rhea" id="RHEA:15197"/>
        <dbReference type="Rhea" id="RHEA-COMP:12418"/>
        <dbReference type="Rhea" id="RHEA-COMP:12419"/>
        <dbReference type="ChEBI" id="CHEBI:15378"/>
        <dbReference type="ChEBI" id="CHEBI:57856"/>
        <dbReference type="ChEBI" id="CHEBI:59789"/>
        <dbReference type="ChEBI" id="CHEBI:90615"/>
        <dbReference type="ChEBI" id="CHEBI:90616"/>
        <dbReference type="EC" id="2.1.1.72"/>
    </reaction>
</comment>
<dbReference type="Pfam" id="PF20465">
    <property type="entry name" value="MmeI_hel"/>
    <property type="match status" value="1"/>
</dbReference>
<dbReference type="InterPro" id="IPR050953">
    <property type="entry name" value="N4_N6_ade-DNA_methylase"/>
</dbReference>
<organism evidence="8 9">
    <name type="scientific">Thiocapsa roseopersicina</name>
    <dbReference type="NCBI Taxonomy" id="1058"/>
    <lineage>
        <taxon>Bacteria</taxon>
        <taxon>Pseudomonadati</taxon>
        <taxon>Pseudomonadota</taxon>
        <taxon>Gammaproteobacteria</taxon>
        <taxon>Chromatiales</taxon>
        <taxon>Chromatiaceae</taxon>
        <taxon>Thiocapsa</taxon>
    </lineage>
</organism>
<dbReference type="Pfam" id="PF20473">
    <property type="entry name" value="MmeI_Mtase"/>
    <property type="match status" value="1"/>
</dbReference>